<name>A0A806KGK7_9BACT</name>
<dbReference type="EMBL" id="JQ844178">
    <property type="protein sequence ID" value="AGS51929.1"/>
    <property type="molecule type" value="Genomic_DNA"/>
</dbReference>
<proteinExistence type="predicted"/>
<sequence length="38" mass="4334">MGKKQLPEDFKDFIKLLNANANKLEKQIKNSKKSTTSP</sequence>
<dbReference type="AlphaFoldDB" id="A0A806KGK7"/>
<organism evidence="1">
    <name type="scientific">uncultured bacterium contig00003</name>
    <dbReference type="NCBI Taxonomy" id="1181495"/>
    <lineage>
        <taxon>Bacteria</taxon>
        <taxon>environmental samples</taxon>
    </lineage>
</organism>
<reference evidence="1" key="1">
    <citation type="submission" date="2012-03" db="EMBL/GenBank/DDBJ databases">
        <title>Functional metagenomics reveals considerable lignocellulase gene clusters in the gut microbiome of a wood-feeding higher termite.</title>
        <authorList>
            <person name="Liu N."/>
        </authorList>
    </citation>
    <scope>NUCLEOTIDE SEQUENCE</scope>
</reference>
<accession>A0A806KGK7</accession>
<evidence type="ECO:0000313" key="1">
    <source>
        <dbReference type="EMBL" id="AGS51929.1"/>
    </source>
</evidence>
<protein>
    <submittedName>
        <fullName evidence="1">Uncharacterized protein</fullName>
    </submittedName>
</protein>